<dbReference type="OrthoDB" id="185373at2759"/>
<dbReference type="Pfam" id="PF01535">
    <property type="entry name" value="PPR"/>
    <property type="match status" value="5"/>
</dbReference>
<evidence type="ECO:0000256" key="1">
    <source>
        <dbReference type="ARBA" id="ARBA00022737"/>
    </source>
</evidence>
<dbReference type="FunFam" id="1.25.40.10:FF:000090">
    <property type="entry name" value="Pentatricopeptide repeat-containing protein, chloroplastic"/>
    <property type="match status" value="1"/>
</dbReference>
<evidence type="ECO:0000313" key="3">
    <source>
        <dbReference type="EMBL" id="KAJ0989625.1"/>
    </source>
</evidence>
<reference evidence="3" key="1">
    <citation type="submission" date="2021-03" db="EMBL/GenBank/DDBJ databases">
        <authorList>
            <person name="Li Z."/>
            <person name="Yang C."/>
        </authorList>
    </citation>
    <scope>NUCLEOTIDE SEQUENCE</scope>
    <source>
        <strain evidence="3">Dzin_1.0</strain>
        <tissue evidence="3">Leaf</tissue>
    </source>
</reference>
<dbReference type="PROSITE" id="PS51375">
    <property type="entry name" value="PPR"/>
    <property type="match status" value="3"/>
</dbReference>
<name>A0A9D5HU62_9LILI</name>
<dbReference type="GO" id="GO:0003723">
    <property type="term" value="F:RNA binding"/>
    <property type="evidence" value="ECO:0007669"/>
    <property type="project" value="InterPro"/>
</dbReference>
<dbReference type="NCBIfam" id="TIGR00756">
    <property type="entry name" value="PPR"/>
    <property type="match status" value="2"/>
</dbReference>
<dbReference type="Pfam" id="PF12854">
    <property type="entry name" value="PPR_1"/>
    <property type="match status" value="1"/>
</dbReference>
<protein>
    <recommendedName>
        <fullName evidence="5">Pentatricopeptide repeat-containing protein</fullName>
    </recommendedName>
</protein>
<dbReference type="AlphaFoldDB" id="A0A9D5HU62"/>
<dbReference type="EMBL" id="JAGGNH010000001">
    <property type="protein sequence ID" value="KAJ0989625.1"/>
    <property type="molecule type" value="Genomic_DNA"/>
</dbReference>
<dbReference type="Pfam" id="PF13041">
    <property type="entry name" value="PPR_2"/>
    <property type="match status" value="1"/>
</dbReference>
<dbReference type="InterPro" id="IPR011990">
    <property type="entry name" value="TPR-like_helical_dom_sf"/>
</dbReference>
<keyword evidence="4" id="KW-1185">Reference proteome</keyword>
<evidence type="ECO:0008006" key="5">
    <source>
        <dbReference type="Google" id="ProtNLM"/>
    </source>
</evidence>
<dbReference type="PANTHER" id="PTHR47926">
    <property type="entry name" value="PENTATRICOPEPTIDE REPEAT-CONTAINING PROTEIN"/>
    <property type="match status" value="1"/>
</dbReference>
<dbReference type="GO" id="GO:0009451">
    <property type="term" value="P:RNA modification"/>
    <property type="evidence" value="ECO:0007669"/>
    <property type="project" value="InterPro"/>
</dbReference>
<dbReference type="InterPro" id="IPR046960">
    <property type="entry name" value="PPR_At4g14850-like_plant"/>
</dbReference>
<comment type="caution">
    <text evidence="3">The sequence shown here is derived from an EMBL/GenBank/DDBJ whole genome shotgun (WGS) entry which is preliminary data.</text>
</comment>
<evidence type="ECO:0000256" key="2">
    <source>
        <dbReference type="PROSITE-ProRule" id="PRU00708"/>
    </source>
</evidence>
<organism evidence="3 4">
    <name type="scientific">Dioscorea zingiberensis</name>
    <dbReference type="NCBI Taxonomy" id="325984"/>
    <lineage>
        <taxon>Eukaryota</taxon>
        <taxon>Viridiplantae</taxon>
        <taxon>Streptophyta</taxon>
        <taxon>Embryophyta</taxon>
        <taxon>Tracheophyta</taxon>
        <taxon>Spermatophyta</taxon>
        <taxon>Magnoliopsida</taxon>
        <taxon>Liliopsida</taxon>
        <taxon>Dioscoreales</taxon>
        <taxon>Dioscoreaceae</taxon>
        <taxon>Dioscorea</taxon>
    </lineage>
</organism>
<sequence>MVSPSCGYKHAIFRLLKQCKTLKHLQSIHGQATIHGLTSSSAITNLLFTFTSLLPNPSLPPPSIHYALSLFHSIPSPSTFAFNLLLRSLTLLSSPLHSLLLFLRMRRLSIPPDSHTFPFALTACARLAALPLGRALHLQALKFGFVTDVFVVNTLITMYSSSNSMPDARRLFDESPRPDVVTYNSMIHGYVKAGDKDGNLVLAQKLFDEMPVRDAVSWGALLAGYSQSGRFSEALELFDRMKDSALGPDDVALVSALSCCANLGALDRGERIHEYIRRKRTKLSVYLATGLVDMYAKCGCISIAREVFEESPQRNLFTWNAIIAGLAMHGHGELSLEYFNRMVVSGVQPADGVSFLGVLVGCSHAGMTSTARKLFGEMESVYGVRHELKHYGCMADLLGRARLTKKAMEMIGEMGMEGDKYVWGGVLGGCRIHGDVEVGEMAARRLWELKPEDSGVYSAMASMYANMRRWGDVAKMRALMSHENVTKNAAFSSIQVDDIDKIPSY</sequence>
<evidence type="ECO:0000313" key="4">
    <source>
        <dbReference type="Proteomes" id="UP001085076"/>
    </source>
</evidence>
<dbReference type="Pfam" id="PF20431">
    <property type="entry name" value="E_motif"/>
    <property type="match status" value="1"/>
</dbReference>
<feature type="repeat" description="PPR" evidence="2">
    <location>
        <begin position="315"/>
        <end position="349"/>
    </location>
</feature>
<proteinExistence type="predicted"/>
<dbReference type="InterPro" id="IPR046848">
    <property type="entry name" value="E_motif"/>
</dbReference>
<accession>A0A9D5HU62</accession>
<dbReference type="FunFam" id="1.25.40.10:FF:000348">
    <property type="entry name" value="Pentatricopeptide repeat-containing protein chloroplastic"/>
    <property type="match status" value="1"/>
</dbReference>
<keyword evidence="1" id="KW-0677">Repeat</keyword>
<feature type="repeat" description="PPR" evidence="2">
    <location>
        <begin position="214"/>
        <end position="248"/>
    </location>
</feature>
<feature type="repeat" description="PPR" evidence="2">
    <location>
        <begin position="179"/>
        <end position="213"/>
    </location>
</feature>
<gene>
    <name evidence="3" type="ORF">J5N97_007981</name>
</gene>
<dbReference type="PANTHER" id="PTHR47926:SF436">
    <property type="entry name" value="PENTATRICOPEPTIDE REPEAT-CONTAINING PROTEIN ELI1, CHLOROPLASTIC-LIKE ISOFORM X2"/>
    <property type="match status" value="1"/>
</dbReference>
<reference evidence="3" key="2">
    <citation type="journal article" date="2022" name="Hortic Res">
        <title>The genome of Dioscorea zingiberensis sheds light on the biosynthesis, origin and evolution of the medicinally important diosgenin saponins.</title>
        <authorList>
            <person name="Li Y."/>
            <person name="Tan C."/>
            <person name="Li Z."/>
            <person name="Guo J."/>
            <person name="Li S."/>
            <person name="Chen X."/>
            <person name="Wang C."/>
            <person name="Dai X."/>
            <person name="Yang H."/>
            <person name="Song W."/>
            <person name="Hou L."/>
            <person name="Xu J."/>
            <person name="Tong Z."/>
            <person name="Xu A."/>
            <person name="Yuan X."/>
            <person name="Wang W."/>
            <person name="Yang Q."/>
            <person name="Chen L."/>
            <person name="Sun Z."/>
            <person name="Wang K."/>
            <person name="Pan B."/>
            <person name="Chen J."/>
            <person name="Bao Y."/>
            <person name="Liu F."/>
            <person name="Qi X."/>
            <person name="Gang D.R."/>
            <person name="Wen J."/>
            <person name="Li J."/>
        </authorList>
    </citation>
    <scope>NUCLEOTIDE SEQUENCE</scope>
    <source>
        <strain evidence="3">Dzin_1.0</strain>
    </source>
</reference>
<dbReference type="Gene3D" id="1.25.40.10">
    <property type="entry name" value="Tetratricopeptide repeat domain"/>
    <property type="match status" value="3"/>
</dbReference>
<dbReference type="Proteomes" id="UP001085076">
    <property type="component" value="Miscellaneous, Linkage group lg01"/>
</dbReference>
<dbReference type="InterPro" id="IPR002885">
    <property type="entry name" value="PPR_rpt"/>
</dbReference>